<gene>
    <name evidence="1" type="ordered locus">Acid345_3413</name>
</gene>
<dbReference type="HOGENOM" id="CLU_1287291_0_0_0"/>
<accession>Q1IL36</accession>
<sequence length="235" mass="25527">MAFSDLQTGVANRIQDAAGRLPGDAVDGFIRQAIADRYSKDRPRIIVSDVAGAGTSDLPLPTGPNAEQFEDGFSVIRTIEYPMGELPPVYIDDQDWRLYRTPTGLVVRMMLVTPSEDEQARFEWTSRHLADASTLPGADLDAVCDYAAALCMVAIASGYIQLTDSSLQSDSVNYRTKSQEALAQAKQFRTQYFAHVGVEADASGTESSGAALAIGDFNNIMGPGVDRFIHGRRTR</sequence>
<evidence type="ECO:0000313" key="2">
    <source>
        <dbReference type="Proteomes" id="UP000002432"/>
    </source>
</evidence>
<protein>
    <submittedName>
        <fullName evidence="1">Uncharacterized protein</fullName>
    </submittedName>
</protein>
<dbReference type="RefSeq" id="WP_011524213.1">
    <property type="nucleotide sequence ID" value="NC_008009.1"/>
</dbReference>
<dbReference type="EnsemblBacteria" id="ABF42414">
    <property type="protein sequence ID" value="ABF42414"/>
    <property type="gene ID" value="Acid345_3413"/>
</dbReference>
<keyword evidence="2" id="KW-1185">Reference proteome</keyword>
<dbReference type="STRING" id="204669.Acid345_3413"/>
<dbReference type="EMBL" id="CP000360">
    <property type="protein sequence ID" value="ABF42414.1"/>
    <property type="molecule type" value="Genomic_DNA"/>
</dbReference>
<dbReference type="Proteomes" id="UP000002432">
    <property type="component" value="Chromosome"/>
</dbReference>
<organism evidence="1 2">
    <name type="scientific">Koribacter versatilis (strain Ellin345)</name>
    <dbReference type="NCBI Taxonomy" id="204669"/>
    <lineage>
        <taxon>Bacteria</taxon>
        <taxon>Pseudomonadati</taxon>
        <taxon>Acidobacteriota</taxon>
        <taxon>Terriglobia</taxon>
        <taxon>Terriglobales</taxon>
        <taxon>Candidatus Korobacteraceae</taxon>
        <taxon>Candidatus Korobacter</taxon>
    </lineage>
</organism>
<reference evidence="1 2" key="1">
    <citation type="journal article" date="2009" name="Appl. Environ. Microbiol.">
        <title>Three genomes from the phylum Acidobacteria provide insight into the lifestyles of these microorganisms in soils.</title>
        <authorList>
            <person name="Ward N.L."/>
            <person name="Challacombe J.F."/>
            <person name="Janssen P.H."/>
            <person name="Henrissat B."/>
            <person name="Coutinho P.M."/>
            <person name="Wu M."/>
            <person name="Xie G."/>
            <person name="Haft D.H."/>
            <person name="Sait M."/>
            <person name="Badger J."/>
            <person name="Barabote R.D."/>
            <person name="Bradley B."/>
            <person name="Brettin T.S."/>
            <person name="Brinkac L.M."/>
            <person name="Bruce D."/>
            <person name="Creasy T."/>
            <person name="Daugherty S.C."/>
            <person name="Davidsen T.M."/>
            <person name="DeBoy R.T."/>
            <person name="Detter J.C."/>
            <person name="Dodson R.J."/>
            <person name="Durkin A.S."/>
            <person name="Ganapathy A."/>
            <person name="Gwinn-Giglio M."/>
            <person name="Han C.S."/>
            <person name="Khouri H."/>
            <person name="Kiss H."/>
            <person name="Kothari S.P."/>
            <person name="Madupu R."/>
            <person name="Nelson K.E."/>
            <person name="Nelson W.C."/>
            <person name="Paulsen I."/>
            <person name="Penn K."/>
            <person name="Ren Q."/>
            <person name="Rosovitz M.J."/>
            <person name="Selengut J.D."/>
            <person name="Shrivastava S."/>
            <person name="Sullivan S.A."/>
            <person name="Tapia R."/>
            <person name="Thompson L.S."/>
            <person name="Watkins K.L."/>
            <person name="Yang Q."/>
            <person name="Yu C."/>
            <person name="Zafar N."/>
            <person name="Zhou L."/>
            <person name="Kuske C.R."/>
        </authorList>
    </citation>
    <scope>NUCLEOTIDE SEQUENCE [LARGE SCALE GENOMIC DNA]</scope>
    <source>
        <strain evidence="1 2">Ellin345</strain>
    </source>
</reference>
<dbReference type="KEGG" id="aba:Acid345_3413"/>
<evidence type="ECO:0000313" key="1">
    <source>
        <dbReference type="EMBL" id="ABF42414.1"/>
    </source>
</evidence>
<dbReference type="OrthoDB" id="7064103at2"/>
<dbReference type="AlphaFoldDB" id="Q1IL36"/>
<proteinExistence type="predicted"/>
<name>Q1IL36_KORVE</name>